<dbReference type="Proteomes" id="UP001196661">
    <property type="component" value="Unassembled WGS sequence"/>
</dbReference>
<proteinExistence type="predicted"/>
<dbReference type="PANTHER" id="PTHR37953">
    <property type="entry name" value="UPF0127 PROTEIN MJ1496"/>
    <property type="match status" value="1"/>
</dbReference>
<comment type="caution">
    <text evidence="1">The sequence shown here is derived from an EMBL/GenBank/DDBJ whole genome shotgun (WGS) entry which is preliminary data.</text>
</comment>
<organism evidence="1 2">
    <name type="scientific">Leptothoe kymatousa TAU-MAC 1615</name>
    <dbReference type="NCBI Taxonomy" id="2364775"/>
    <lineage>
        <taxon>Bacteria</taxon>
        <taxon>Bacillati</taxon>
        <taxon>Cyanobacteriota</taxon>
        <taxon>Cyanophyceae</taxon>
        <taxon>Nodosilineales</taxon>
        <taxon>Cymatolegaceae</taxon>
        <taxon>Leptothoe</taxon>
        <taxon>Leptothoe kymatousa</taxon>
    </lineage>
</organism>
<accession>A0ABS5Y6W3</accession>
<dbReference type="PANTHER" id="PTHR37953:SF1">
    <property type="entry name" value="UPF0127 PROTEIN MJ1496"/>
    <property type="match status" value="1"/>
</dbReference>
<gene>
    <name evidence="1" type="ORF">IXB28_15225</name>
</gene>
<reference evidence="1 2" key="1">
    <citation type="journal article" date="2021" name="Mar. Drugs">
        <title>Genome Reduction and Secondary Metabolism of the Marine Sponge-Associated Cyanobacterium Leptothoe.</title>
        <authorList>
            <person name="Konstantinou D."/>
            <person name="Popin R.V."/>
            <person name="Fewer D.P."/>
            <person name="Sivonen K."/>
            <person name="Gkelis S."/>
        </authorList>
    </citation>
    <scope>NUCLEOTIDE SEQUENCE [LARGE SCALE GENOMIC DNA]</scope>
    <source>
        <strain evidence="1 2">TAU-MAC 1615</strain>
    </source>
</reference>
<evidence type="ECO:0000313" key="1">
    <source>
        <dbReference type="EMBL" id="MBT9313563.1"/>
    </source>
</evidence>
<dbReference type="Pfam" id="PF02643">
    <property type="entry name" value="DUF192"/>
    <property type="match status" value="1"/>
</dbReference>
<dbReference type="RefSeq" id="WP_246559815.1">
    <property type="nucleotide sequence ID" value="NZ_JADOER010000014.1"/>
</dbReference>
<protein>
    <submittedName>
        <fullName evidence="1">DUF192 domain-containing protein</fullName>
    </submittedName>
</protein>
<dbReference type="InterPro" id="IPR038695">
    <property type="entry name" value="Saro_0823-like_sf"/>
</dbReference>
<dbReference type="Gene3D" id="2.60.120.1140">
    <property type="entry name" value="Protein of unknown function DUF192"/>
    <property type="match status" value="1"/>
</dbReference>
<keyword evidence="2" id="KW-1185">Reference proteome</keyword>
<sequence length="134" mass="14532">MLTGPGQVLPITAEATLAGETFDLEVATTREQQQLGLMHRQALPDNRGMLFPFSPPRPVGFWMKNVPVGLDMVFLYQGKVQGIAEAPPCAADPCPTYSPGRVLVDNVIELRIGRAAELGLEPGDEVEIRYLAGE</sequence>
<dbReference type="EMBL" id="JADOER010000014">
    <property type="protein sequence ID" value="MBT9313563.1"/>
    <property type="molecule type" value="Genomic_DNA"/>
</dbReference>
<evidence type="ECO:0000313" key="2">
    <source>
        <dbReference type="Proteomes" id="UP001196661"/>
    </source>
</evidence>
<dbReference type="InterPro" id="IPR003795">
    <property type="entry name" value="DUF192"/>
</dbReference>
<name>A0ABS5Y6W3_9CYAN</name>